<dbReference type="Pfam" id="PF06078">
    <property type="entry name" value="DUF937"/>
    <property type="match status" value="1"/>
</dbReference>
<proteinExistence type="predicted"/>
<gene>
    <name evidence="1" type="ORF">FB473_000603</name>
</gene>
<organism evidence="1 2">
    <name type="scientific">Brooklawnia cerclae</name>
    <dbReference type="NCBI Taxonomy" id="349934"/>
    <lineage>
        <taxon>Bacteria</taxon>
        <taxon>Bacillati</taxon>
        <taxon>Actinomycetota</taxon>
        <taxon>Actinomycetes</taxon>
        <taxon>Propionibacteriales</taxon>
        <taxon>Propionibacteriaceae</taxon>
        <taxon>Brooklawnia</taxon>
    </lineage>
</organism>
<evidence type="ECO:0000313" key="2">
    <source>
        <dbReference type="Proteomes" id="UP000749311"/>
    </source>
</evidence>
<reference evidence="1 2" key="1">
    <citation type="submission" date="2020-02" db="EMBL/GenBank/DDBJ databases">
        <title>Sequencing the genomes of 1000 actinobacteria strains.</title>
        <authorList>
            <person name="Klenk H.-P."/>
        </authorList>
    </citation>
    <scope>NUCLEOTIDE SEQUENCE [LARGE SCALE GENOMIC DNA]</scope>
    <source>
        <strain evidence="1 2">DSM 19609</strain>
    </source>
</reference>
<dbReference type="Proteomes" id="UP000749311">
    <property type="component" value="Unassembled WGS sequence"/>
</dbReference>
<evidence type="ECO:0000313" key="1">
    <source>
        <dbReference type="EMBL" id="NIH55958.1"/>
    </source>
</evidence>
<accession>A0ABX0SF80</accession>
<dbReference type="RefSeq" id="WP_167164712.1">
    <property type="nucleotide sequence ID" value="NZ_BAAAOO010000002.1"/>
</dbReference>
<name>A0ABX0SF80_9ACTN</name>
<comment type="caution">
    <text evidence="1">The sequence shown here is derived from an EMBL/GenBank/DDBJ whole genome shotgun (WGS) entry which is preliminary data.</text>
</comment>
<protein>
    <recommendedName>
        <fullName evidence="3">DUF937 domain-containing protein</fullName>
    </recommendedName>
</protein>
<sequence length="215" mass="21639">MSAIDDILGKLPVDQLAGQLGSDPGEVRQAASTAIESLLGGLSRNASDPLGQVSLASALKDHTSSSLLGKPSVDVGDIDTTDGAKIVQHALGADPARAAQAIGGGANQSLIQRLLPIVAPLVLAYLASRLGNKQTESTQGGGILDAILGRGGQLGSQPSEDYQRGYQDGYNAARQEGQQDQGLNLGDIIGGMLGGGQTQQQSTSGLGGLLGGLFG</sequence>
<evidence type="ECO:0008006" key="3">
    <source>
        <dbReference type="Google" id="ProtNLM"/>
    </source>
</evidence>
<dbReference type="InterPro" id="IPR009282">
    <property type="entry name" value="DUF937"/>
</dbReference>
<keyword evidence="2" id="KW-1185">Reference proteome</keyword>
<dbReference type="EMBL" id="JAAMOZ010000001">
    <property type="protein sequence ID" value="NIH55958.1"/>
    <property type="molecule type" value="Genomic_DNA"/>
</dbReference>